<accession>K9L3V9</accession>
<protein>
    <submittedName>
        <fullName evidence="1">Uncharacterized protein</fullName>
    </submittedName>
</protein>
<evidence type="ECO:0000313" key="1">
    <source>
        <dbReference type="EMBL" id="AEZ66334.1"/>
    </source>
</evidence>
<dbReference type="EMBL" id="JQ015307">
    <property type="protein sequence ID" value="AEZ66334.1"/>
    <property type="molecule type" value="Genomic_DNA"/>
</dbReference>
<name>K9L3V9_9CAUD</name>
<evidence type="ECO:0000313" key="2">
    <source>
        <dbReference type="Proteomes" id="UP000010999"/>
    </source>
</evidence>
<dbReference type="RefSeq" id="YP_007392630.1">
    <property type="nucleotide sequence ID" value="NC_020201.1"/>
</dbReference>
<dbReference type="Proteomes" id="UP000010999">
    <property type="component" value="Segment"/>
</dbReference>
<reference evidence="2" key="1">
    <citation type="submission" date="2011-11" db="EMBL/GenBank/DDBJ databases">
        <title>Escape from toxin-antitoxin mediated abortive infection can occur by recombination within a generalized transducing phage of Pectobacterium atrosepticum.</title>
        <authorList>
            <person name="Blower T.R."/>
            <person name="Evans T.J."/>
            <person name="Przybilski R."/>
            <person name="Fineran P.C."/>
            <person name="Salmond G.P.C."/>
        </authorList>
    </citation>
    <scope>NUCLEOTIDE SEQUENCE [LARGE SCALE GENOMIC DNA]</scope>
</reference>
<reference evidence="1 2" key="2">
    <citation type="journal article" date="2012" name="PLoS Genet.">
        <title>Viral evasion of a bacterial suicide system by RNA-based molecular mimicry enables infectious altruism.</title>
        <authorList>
            <person name="Blower T.R."/>
            <person name="Evans T.J."/>
            <person name="Przybilski R."/>
            <person name="Fineran P.C."/>
            <person name="Salmond G.P."/>
        </authorList>
    </citation>
    <scope>NUCLEOTIDE SEQUENCE [LARGE SCALE GENOMIC DNA]</scope>
</reference>
<keyword evidence="2" id="KW-1185">Reference proteome</keyword>
<dbReference type="OrthoDB" id="17300at10239"/>
<gene>
    <name evidence="1" type="ORF">phiTE_168</name>
</gene>
<dbReference type="KEGG" id="vg:14515363"/>
<proteinExistence type="predicted"/>
<sequence>MFSLQGTLSRDKTYESVGRKHFDEVIVRDTLLNVDYLINFYCTNQWSWADKTRGLVHDEVLVTGRGFERMEYPENLAEVMSRCKRSDYVPGMAMFLLTQNDERIRNGLGSDIALTSTGVGTNVGSLSDKFDFPVTLFRRNMLGYFEDFKNPTREEFLFALTMEGISGNTDREKKAIEEAQLHC</sequence>
<organism evidence="1 2">
    <name type="scientific">Pectobacterium phage phiTE</name>
    <dbReference type="NCBI Taxonomy" id="1116482"/>
    <lineage>
        <taxon>Viruses</taxon>
        <taxon>Duplodnaviria</taxon>
        <taxon>Heunggongvirae</taxon>
        <taxon>Uroviricota</taxon>
        <taxon>Caudoviricetes</taxon>
        <taxon>Vequintavirinae</taxon>
        <taxon>Certrevirus</taxon>
        <taxon>Certrevirus phiTE</taxon>
    </lineage>
</organism>
<dbReference type="GeneID" id="14515363"/>